<organism evidence="2 3">
    <name type="scientific">Streptomyces shenzhenensis</name>
    <dbReference type="NCBI Taxonomy" id="943815"/>
    <lineage>
        <taxon>Bacteria</taxon>
        <taxon>Bacillati</taxon>
        <taxon>Actinomycetota</taxon>
        <taxon>Actinomycetes</taxon>
        <taxon>Kitasatosporales</taxon>
        <taxon>Streptomycetaceae</taxon>
        <taxon>Streptomyces</taxon>
    </lineage>
</organism>
<evidence type="ECO:0000313" key="3">
    <source>
        <dbReference type="Proteomes" id="UP000270471"/>
    </source>
</evidence>
<dbReference type="Proteomes" id="UP000270471">
    <property type="component" value="Unassembled WGS sequence"/>
</dbReference>
<feature type="compositionally biased region" description="Basic and acidic residues" evidence="1">
    <location>
        <begin position="186"/>
        <end position="197"/>
    </location>
</feature>
<dbReference type="AlphaFoldDB" id="A0A3M0HWU1"/>
<evidence type="ECO:0000313" key="2">
    <source>
        <dbReference type="EMBL" id="RMB80510.1"/>
    </source>
</evidence>
<accession>A0A3M0HWU1</accession>
<protein>
    <submittedName>
        <fullName evidence="2">Uncharacterized protein</fullName>
    </submittedName>
</protein>
<sequence>MPFIPSRQASLTYRLLPPTQEPVLHAYEPADLDDMTVTEGLDAVLTDLLDHPITTASNRVFTVMRHIDLLCHLTTRATGEAHFGLVYDHADAAAQAAVEPLSRATAHLGRAAAHYTLTLAPALALLKANTQSTLQQQLGAIHVQSQLSVHFHDALRALTEPHQPSEHTMPVPPPPVSRPAATADPGRLHDLPHDDTT</sequence>
<feature type="region of interest" description="Disordered" evidence="1">
    <location>
        <begin position="162"/>
        <end position="197"/>
    </location>
</feature>
<dbReference type="EMBL" id="PENI01000041">
    <property type="protein sequence ID" value="RMB80510.1"/>
    <property type="molecule type" value="Genomic_DNA"/>
</dbReference>
<gene>
    <name evidence="2" type="ORF">CTZ28_39635</name>
</gene>
<reference evidence="2 3" key="1">
    <citation type="submission" date="2017-11" db="EMBL/GenBank/DDBJ databases">
        <title>Draft genome of actinobacteria isolated from guarana (Paullinia cupana (Mart.) Ducke.</title>
        <authorList>
            <person name="Siqueira K.A."/>
            <person name="Liotti R.G."/>
            <person name="Mendes T.A.O."/>
            <person name="Soares M.A."/>
        </authorList>
    </citation>
    <scope>NUCLEOTIDE SEQUENCE [LARGE SCALE GENOMIC DNA]</scope>
    <source>
        <strain evidence="2 3">193</strain>
    </source>
</reference>
<proteinExistence type="predicted"/>
<name>A0A3M0HWU1_9ACTN</name>
<keyword evidence="3" id="KW-1185">Reference proteome</keyword>
<evidence type="ECO:0000256" key="1">
    <source>
        <dbReference type="SAM" id="MobiDB-lite"/>
    </source>
</evidence>
<comment type="caution">
    <text evidence="2">The sequence shown here is derived from an EMBL/GenBank/DDBJ whole genome shotgun (WGS) entry which is preliminary data.</text>
</comment>